<dbReference type="Proteomes" id="UP000324222">
    <property type="component" value="Unassembled WGS sequence"/>
</dbReference>
<protein>
    <submittedName>
        <fullName evidence="1">Uncharacterized protein</fullName>
    </submittedName>
</protein>
<gene>
    <name evidence="1" type="ORF">E2C01_010047</name>
</gene>
<keyword evidence="2" id="KW-1185">Reference proteome</keyword>
<proteinExistence type="predicted"/>
<comment type="caution">
    <text evidence="1">The sequence shown here is derived from an EMBL/GenBank/DDBJ whole genome shotgun (WGS) entry which is preliminary data.</text>
</comment>
<accession>A0A5B7D7E7</accession>
<sequence length="82" mass="8552">MHVKGGLEVVAEATLYQGTICNHPRCLTSAIHAHDTEEVTKIKSSSCVAFNGQSTGALGGIGKLSLIKVSQDARVTQVTKSA</sequence>
<evidence type="ECO:0000313" key="2">
    <source>
        <dbReference type="Proteomes" id="UP000324222"/>
    </source>
</evidence>
<name>A0A5B7D7E7_PORTR</name>
<reference evidence="1 2" key="1">
    <citation type="submission" date="2019-05" db="EMBL/GenBank/DDBJ databases">
        <title>Another draft genome of Portunus trituberculatus and its Hox gene families provides insights of decapod evolution.</title>
        <authorList>
            <person name="Jeong J.-H."/>
            <person name="Song I."/>
            <person name="Kim S."/>
            <person name="Choi T."/>
            <person name="Kim D."/>
            <person name="Ryu S."/>
            <person name="Kim W."/>
        </authorList>
    </citation>
    <scope>NUCLEOTIDE SEQUENCE [LARGE SCALE GENOMIC DNA]</scope>
    <source>
        <tissue evidence="1">Muscle</tissue>
    </source>
</reference>
<evidence type="ECO:0000313" key="1">
    <source>
        <dbReference type="EMBL" id="MPC17199.1"/>
    </source>
</evidence>
<organism evidence="1 2">
    <name type="scientific">Portunus trituberculatus</name>
    <name type="common">Swimming crab</name>
    <name type="synonym">Neptunus trituberculatus</name>
    <dbReference type="NCBI Taxonomy" id="210409"/>
    <lineage>
        <taxon>Eukaryota</taxon>
        <taxon>Metazoa</taxon>
        <taxon>Ecdysozoa</taxon>
        <taxon>Arthropoda</taxon>
        <taxon>Crustacea</taxon>
        <taxon>Multicrustacea</taxon>
        <taxon>Malacostraca</taxon>
        <taxon>Eumalacostraca</taxon>
        <taxon>Eucarida</taxon>
        <taxon>Decapoda</taxon>
        <taxon>Pleocyemata</taxon>
        <taxon>Brachyura</taxon>
        <taxon>Eubrachyura</taxon>
        <taxon>Portunoidea</taxon>
        <taxon>Portunidae</taxon>
        <taxon>Portuninae</taxon>
        <taxon>Portunus</taxon>
    </lineage>
</organism>
<dbReference type="AlphaFoldDB" id="A0A5B7D7E7"/>
<dbReference type="EMBL" id="VSRR010000567">
    <property type="protein sequence ID" value="MPC17199.1"/>
    <property type="molecule type" value="Genomic_DNA"/>
</dbReference>